<feature type="transmembrane region" description="Helical" evidence="8">
    <location>
        <begin position="732"/>
        <end position="750"/>
    </location>
</feature>
<keyword evidence="5" id="KW-0547">Nucleotide-binding</keyword>
<dbReference type="PROSITE" id="PS50109">
    <property type="entry name" value="HIS_KIN"/>
    <property type="match status" value="1"/>
</dbReference>
<dbReference type="InterPro" id="IPR011495">
    <property type="entry name" value="Sig_transdc_His_kin_sub2_dim/P"/>
</dbReference>
<dbReference type="RefSeq" id="WP_341696122.1">
    <property type="nucleotide sequence ID" value="NZ_JBBYHR010000003.1"/>
</dbReference>
<keyword evidence="6 11" id="KW-0418">Kinase</keyword>
<dbReference type="InterPro" id="IPR015943">
    <property type="entry name" value="WD40/YVTN_repeat-like_dom_sf"/>
</dbReference>
<feature type="signal peptide" evidence="9">
    <location>
        <begin position="1"/>
        <end position="17"/>
    </location>
</feature>
<evidence type="ECO:0000313" key="12">
    <source>
        <dbReference type="Proteomes" id="UP001464555"/>
    </source>
</evidence>
<proteinExistence type="predicted"/>
<evidence type="ECO:0000256" key="6">
    <source>
        <dbReference type="ARBA" id="ARBA00022777"/>
    </source>
</evidence>
<sequence length="995" mass="115073">MKFFLSFLLLFTLAGYAQNAMIPTNMKWINDPLDPLVSIRSCVQDADGFLWIATEMGLYRYDGLKLLKIKSERFPDIENNRIVILEKNVLTGDILFQAYPAKNWYIIKSGTINRFNLKMQNRIVVHDGSIKWVLLNKKLKKEIENDCGNISEIKKIPDYNLTNFFITNHHLYIRYMERLKIINLKDFNLNKTIPLKCDEILFKNVDKIFISDGGMVYEVRGSTILKDKRIQTDKLIASFIDQPHKKDKELNKIISGNDDTYYLLNDKNLYLIEYLNNKLSTRFLANVGVNDITNICYDKNRSIYFITSATKGILQVKYSSFKSLQFKLHRHNINYSVAKIDENTIYSATGWQYNLKDDKVVYDNAVKDRSHCFLLDYNHNFYIQASNKVLLDINTFLKPLLIDDLKTNSEYLGYCWHKNILWIVTRDPEQPIICKQNDKVFVERFLVKAFKNKKVTNLFSWKDKIIISTEKGVYEYKPFSKEIIKIAGLETVYARNIVKNDSHSYWVCCYGQGLYLVSSGKVYKVNDRNLTINTAHTVETDKLGNIWISTNEGLLLGNRTSIIKNTLQGKSVDFYKFTIEDGLVTNEFNGGCTHPSVNDGRIIGFPTMKGFLWYDPSTVKRQVFSADIVVDKILADGRVVNSDADKYFVSKDKSIIEVSFSYAYYFDRENLSIEYKLHSNGLWKKVTGNKFSFARDAGGTDRLSIRISTHGTAHSVVRDFNFRFEKRYYETFFFWVIIGTILTITVYFAFRFGTRLNIKREEFLKQKVAEKTLELNNAIEELQISKALISKSLGEKEILLREIHHRVKNNLLLIISFLHIQSKKLGYSSHHPFITQNESRIISMALIHQNLYDFENSERVDFSQYLNNLVPSIIDLYQVDSSEINVLLENVSFTFDIQTAIPLGLIICEIINNSCKYAKRNGTILEITLNITKSNDEYLLVIKDNGPGFDIEKVSTTSFGIELTRLLAQQLQGALEIDASKGAKYTLSFIDLNLN</sequence>
<name>A0ABU9HVQ9_9FLAO</name>
<comment type="catalytic activity">
    <reaction evidence="1">
        <text>ATP + protein L-histidine = ADP + protein N-phospho-L-histidine.</text>
        <dbReference type="EC" id="2.7.13.3"/>
    </reaction>
</comment>
<dbReference type="SMART" id="SM00387">
    <property type="entry name" value="HATPase_c"/>
    <property type="match status" value="1"/>
</dbReference>
<dbReference type="Pfam" id="PF07568">
    <property type="entry name" value="HisKA_2"/>
    <property type="match status" value="1"/>
</dbReference>
<evidence type="ECO:0000256" key="2">
    <source>
        <dbReference type="ARBA" id="ARBA00012438"/>
    </source>
</evidence>
<dbReference type="PANTHER" id="PTHR41523">
    <property type="entry name" value="TWO-COMPONENT SYSTEM SENSOR PROTEIN"/>
    <property type="match status" value="1"/>
</dbReference>
<keyword evidence="8" id="KW-0472">Membrane</keyword>
<comment type="caution">
    <text evidence="11">The sequence shown here is derived from an EMBL/GenBank/DDBJ whole genome shotgun (WGS) entry which is preliminary data.</text>
</comment>
<feature type="chain" id="PRO_5047142561" description="histidine kinase" evidence="9">
    <location>
        <begin position="18"/>
        <end position="995"/>
    </location>
</feature>
<dbReference type="GO" id="GO:0016301">
    <property type="term" value="F:kinase activity"/>
    <property type="evidence" value="ECO:0007669"/>
    <property type="project" value="UniProtKB-KW"/>
</dbReference>
<dbReference type="InterPro" id="IPR036890">
    <property type="entry name" value="HATPase_C_sf"/>
</dbReference>
<evidence type="ECO:0000256" key="7">
    <source>
        <dbReference type="ARBA" id="ARBA00022840"/>
    </source>
</evidence>
<keyword evidence="8" id="KW-1133">Transmembrane helix</keyword>
<keyword evidence="12" id="KW-1185">Reference proteome</keyword>
<evidence type="ECO:0000256" key="4">
    <source>
        <dbReference type="ARBA" id="ARBA00022679"/>
    </source>
</evidence>
<dbReference type="Pfam" id="PF02518">
    <property type="entry name" value="HATPase_c"/>
    <property type="match status" value="1"/>
</dbReference>
<keyword evidence="9" id="KW-0732">Signal</keyword>
<dbReference type="PANTHER" id="PTHR41523:SF8">
    <property type="entry name" value="ETHYLENE RESPONSE SENSOR PROTEIN"/>
    <property type="match status" value="1"/>
</dbReference>
<dbReference type="Gene3D" id="3.30.450.20">
    <property type="entry name" value="PAS domain"/>
    <property type="match status" value="1"/>
</dbReference>
<keyword evidence="3" id="KW-0597">Phosphoprotein</keyword>
<dbReference type="Proteomes" id="UP001464555">
    <property type="component" value="Unassembled WGS sequence"/>
</dbReference>
<reference evidence="11 12" key="1">
    <citation type="submission" date="2024-04" db="EMBL/GenBank/DDBJ databases">
        <title>Flavobacterium sp. DGU11 16S ribosomal RNA gene Genome sequencing and assembly.</title>
        <authorList>
            <person name="Park S."/>
        </authorList>
    </citation>
    <scope>NUCLEOTIDE SEQUENCE [LARGE SCALE GENOMIC DNA]</scope>
    <source>
        <strain evidence="11 12">DGU11</strain>
    </source>
</reference>
<dbReference type="InterPro" id="IPR003594">
    <property type="entry name" value="HATPase_dom"/>
</dbReference>
<evidence type="ECO:0000256" key="5">
    <source>
        <dbReference type="ARBA" id="ARBA00022741"/>
    </source>
</evidence>
<feature type="domain" description="Histidine kinase" evidence="10">
    <location>
        <begin position="802"/>
        <end position="995"/>
    </location>
</feature>
<keyword evidence="8" id="KW-0812">Transmembrane</keyword>
<dbReference type="EC" id="2.7.13.3" evidence="2"/>
<dbReference type="Gene3D" id="3.30.565.10">
    <property type="entry name" value="Histidine kinase-like ATPase, C-terminal domain"/>
    <property type="match status" value="1"/>
</dbReference>
<organism evidence="11 12">
    <name type="scientific">Flavobacterium arundinis</name>
    <dbReference type="NCBI Taxonomy" id="3139143"/>
    <lineage>
        <taxon>Bacteria</taxon>
        <taxon>Pseudomonadati</taxon>
        <taxon>Bacteroidota</taxon>
        <taxon>Flavobacteriia</taxon>
        <taxon>Flavobacteriales</taxon>
        <taxon>Flavobacteriaceae</taxon>
        <taxon>Flavobacterium</taxon>
    </lineage>
</organism>
<dbReference type="InterPro" id="IPR005467">
    <property type="entry name" value="His_kinase_dom"/>
</dbReference>
<protein>
    <recommendedName>
        <fullName evidence="2">histidine kinase</fullName>
        <ecNumber evidence="2">2.7.13.3</ecNumber>
    </recommendedName>
</protein>
<dbReference type="SUPFAM" id="SSF55874">
    <property type="entry name" value="ATPase domain of HSP90 chaperone/DNA topoisomerase II/histidine kinase"/>
    <property type="match status" value="1"/>
</dbReference>
<evidence type="ECO:0000256" key="1">
    <source>
        <dbReference type="ARBA" id="ARBA00000085"/>
    </source>
</evidence>
<keyword evidence="4" id="KW-0808">Transferase</keyword>
<evidence type="ECO:0000256" key="3">
    <source>
        <dbReference type="ARBA" id="ARBA00022553"/>
    </source>
</evidence>
<evidence type="ECO:0000256" key="8">
    <source>
        <dbReference type="SAM" id="Phobius"/>
    </source>
</evidence>
<evidence type="ECO:0000313" key="11">
    <source>
        <dbReference type="EMBL" id="MEL1243803.1"/>
    </source>
</evidence>
<dbReference type="EMBL" id="JBBYHR010000003">
    <property type="protein sequence ID" value="MEL1243803.1"/>
    <property type="molecule type" value="Genomic_DNA"/>
</dbReference>
<keyword evidence="7" id="KW-0067">ATP-binding</keyword>
<evidence type="ECO:0000256" key="9">
    <source>
        <dbReference type="SAM" id="SignalP"/>
    </source>
</evidence>
<accession>A0ABU9HVQ9</accession>
<dbReference type="Gene3D" id="2.130.10.10">
    <property type="entry name" value="YVTN repeat-like/Quinoprotein amine dehydrogenase"/>
    <property type="match status" value="2"/>
</dbReference>
<evidence type="ECO:0000259" key="10">
    <source>
        <dbReference type="PROSITE" id="PS50109"/>
    </source>
</evidence>
<gene>
    <name evidence="11" type="ORF">AAEO56_05975</name>
</gene>